<proteinExistence type="predicted"/>
<protein>
    <submittedName>
        <fullName evidence="2">YHS domain-containing protein</fullName>
    </submittedName>
</protein>
<dbReference type="EMBL" id="JACHXU010000027">
    <property type="protein sequence ID" value="MBB3209748.1"/>
    <property type="molecule type" value="Genomic_DNA"/>
</dbReference>
<dbReference type="Proteomes" id="UP000536179">
    <property type="component" value="Unassembled WGS sequence"/>
</dbReference>
<name>A0A7W5E443_9BACT</name>
<organism evidence="2 3">
    <name type="scientific">Aporhodopirellula rubra</name>
    <dbReference type="NCBI Taxonomy" id="980271"/>
    <lineage>
        <taxon>Bacteria</taxon>
        <taxon>Pseudomonadati</taxon>
        <taxon>Planctomycetota</taxon>
        <taxon>Planctomycetia</taxon>
        <taxon>Pirellulales</taxon>
        <taxon>Pirellulaceae</taxon>
        <taxon>Aporhodopirellula</taxon>
    </lineage>
</organism>
<evidence type="ECO:0000256" key="1">
    <source>
        <dbReference type="SAM" id="SignalP"/>
    </source>
</evidence>
<evidence type="ECO:0000313" key="3">
    <source>
        <dbReference type="Proteomes" id="UP000536179"/>
    </source>
</evidence>
<dbReference type="InterPro" id="IPR012348">
    <property type="entry name" value="RNR-like"/>
</dbReference>
<dbReference type="GO" id="GO:0016491">
    <property type="term" value="F:oxidoreductase activity"/>
    <property type="evidence" value="ECO:0007669"/>
    <property type="project" value="InterPro"/>
</dbReference>
<evidence type="ECO:0000313" key="2">
    <source>
        <dbReference type="EMBL" id="MBB3209748.1"/>
    </source>
</evidence>
<reference evidence="2 3" key="1">
    <citation type="submission" date="2020-08" db="EMBL/GenBank/DDBJ databases">
        <title>Genomic Encyclopedia of Type Strains, Phase III (KMG-III): the genomes of soil and plant-associated and newly described type strains.</title>
        <authorList>
            <person name="Whitman W."/>
        </authorList>
    </citation>
    <scope>NUCLEOTIDE SEQUENCE [LARGE SCALE GENOMIC DNA]</scope>
    <source>
        <strain evidence="2 3">CECT 8075</strain>
    </source>
</reference>
<sequence>MKNRMLSCFAVLLITSASVVAANVHLNKEADLEGVKCIVADRDAQASKTAEYKDGKVYFCCGGCAGKFAKTPKKFATQANRQLVQTGQYTQTGCPISGGPVDDSTMLTVAGAKVAFCCGKCKAKVESAEDKEAANLVFGEKAFAKGFKKAEKEG</sequence>
<accession>A0A7W5E443</accession>
<keyword evidence="3" id="KW-1185">Reference proteome</keyword>
<comment type="caution">
    <text evidence="2">The sequence shown here is derived from an EMBL/GenBank/DDBJ whole genome shotgun (WGS) entry which is preliminary data.</text>
</comment>
<gene>
    <name evidence="2" type="ORF">FHS27_005588</name>
</gene>
<keyword evidence="1" id="KW-0732">Signal</keyword>
<dbReference type="Gene3D" id="1.10.620.20">
    <property type="entry name" value="Ribonucleotide Reductase, subunit A"/>
    <property type="match status" value="1"/>
</dbReference>
<dbReference type="AlphaFoldDB" id="A0A7W5E443"/>
<feature type="chain" id="PRO_5031407224" evidence="1">
    <location>
        <begin position="22"/>
        <end position="154"/>
    </location>
</feature>
<feature type="signal peptide" evidence="1">
    <location>
        <begin position="1"/>
        <end position="21"/>
    </location>
</feature>
<dbReference type="RefSeq" id="WP_184308619.1">
    <property type="nucleotide sequence ID" value="NZ_JACHXU010000027.1"/>
</dbReference>